<evidence type="ECO:0000313" key="2">
    <source>
        <dbReference type="Proteomes" id="UP000295388"/>
    </source>
</evidence>
<evidence type="ECO:0008006" key="3">
    <source>
        <dbReference type="Google" id="ProtNLM"/>
    </source>
</evidence>
<accession>A0A4R6KS81</accession>
<reference evidence="1 2" key="1">
    <citation type="submission" date="2019-03" db="EMBL/GenBank/DDBJ databases">
        <title>Genomic Encyclopedia of Type Strains, Phase III (KMG-III): the genomes of soil and plant-associated and newly described type strains.</title>
        <authorList>
            <person name="Whitman W."/>
        </authorList>
    </citation>
    <scope>NUCLEOTIDE SEQUENCE [LARGE SCALE GENOMIC DNA]</scope>
    <source>
        <strain evidence="1 2">VKM Ac-2527</strain>
    </source>
</reference>
<gene>
    <name evidence="1" type="ORF">EV643_101463</name>
</gene>
<dbReference type="EMBL" id="SNWQ01000001">
    <property type="protein sequence ID" value="TDO54673.1"/>
    <property type="molecule type" value="Genomic_DNA"/>
</dbReference>
<organism evidence="1 2">
    <name type="scientific">Kribbella caucasensis</name>
    <dbReference type="NCBI Taxonomy" id="2512215"/>
    <lineage>
        <taxon>Bacteria</taxon>
        <taxon>Bacillati</taxon>
        <taxon>Actinomycetota</taxon>
        <taxon>Actinomycetes</taxon>
        <taxon>Propionibacteriales</taxon>
        <taxon>Kribbellaceae</taxon>
        <taxon>Kribbella</taxon>
    </lineage>
</organism>
<comment type="caution">
    <text evidence="1">The sequence shown here is derived from an EMBL/GenBank/DDBJ whole genome shotgun (WGS) entry which is preliminary data.</text>
</comment>
<sequence>MAVLLQLSVTSATRDQFDELDARVGQAMSEAGGPPPGLMSHVVYPEGDGFAVAEVWRTESEGLSYVDDVLRLLLAELHLTASETTVRPVWSFARP</sequence>
<dbReference type="AlphaFoldDB" id="A0A4R6KS81"/>
<protein>
    <recommendedName>
        <fullName evidence="3">Antibiotic biosynthesis monooxygenase</fullName>
    </recommendedName>
</protein>
<keyword evidence="2" id="KW-1185">Reference proteome</keyword>
<dbReference type="OrthoDB" id="3788085at2"/>
<dbReference type="RefSeq" id="WP_133798235.1">
    <property type="nucleotide sequence ID" value="NZ_SNWQ01000001.1"/>
</dbReference>
<name>A0A4R6KS81_9ACTN</name>
<proteinExistence type="predicted"/>
<dbReference type="Proteomes" id="UP000295388">
    <property type="component" value="Unassembled WGS sequence"/>
</dbReference>
<evidence type="ECO:0000313" key="1">
    <source>
        <dbReference type="EMBL" id="TDO54673.1"/>
    </source>
</evidence>